<comment type="caution">
    <text evidence="2">The sequence shown here is derived from an EMBL/GenBank/DDBJ whole genome shotgun (WGS) entry which is preliminary data.</text>
</comment>
<dbReference type="Pfam" id="PF00975">
    <property type="entry name" value="Thioesterase"/>
    <property type="match status" value="1"/>
</dbReference>
<dbReference type="Gene3D" id="3.40.50.1820">
    <property type="entry name" value="alpha/beta hydrolase"/>
    <property type="match status" value="1"/>
</dbReference>
<organism evidence="2 3">
    <name type="scientific">Pedobacter cryoconitis</name>
    <dbReference type="NCBI Taxonomy" id="188932"/>
    <lineage>
        <taxon>Bacteria</taxon>
        <taxon>Pseudomonadati</taxon>
        <taxon>Bacteroidota</taxon>
        <taxon>Sphingobacteriia</taxon>
        <taxon>Sphingobacteriales</taxon>
        <taxon>Sphingobacteriaceae</taxon>
        <taxon>Pedobacter</taxon>
    </lineage>
</organism>
<dbReference type="InterPro" id="IPR044894">
    <property type="entry name" value="TubC_N_sf"/>
</dbReference>
<evidence type="ECO:0000313" key="3">
    <source>
        <dbReference type="Proteomes" id="UP000249754"/>
    </source>
</evidence>
<dbReference type="AlphaFoldDB" id="A0A327SGW9"/>
<gene>
    <name evidence="2" type="ORF">LY11_03729</name>
</gene>
<proteinExistence type="predicted"/>
<dbReference type="InterPro" id="IPR001031">
    <property type="entry name" value="Thioesterase"/>
</dbReference>
<reference evidence="2 3" key="1">
    <citation type="submission" date="2018-06" db="EMBL/GenBank/DDBJ databases">
        <title>Genomic Encyclopedia of Archaeal and Bacterial Type Strains, Phase II (KMG-II): from individual species to whole genera.</title>
        <authorList>
            <person name="Goeker M."/>
        </authorList>
    </citation>
    <scope>NUCLEOTIDE SEQUENCE [LARGE SCALE GENOMIC DNA]</scope>
    <source>
        <strain evidence="2 3">DSM 14825</strain>
    </source>
</reference>
<dbReference type="InterPro" id="IPR029058">
    <property type="entry name" value="AB_hydrolase_fold"/>
</dbReference>
<name>A0A327SGW9_9SPHI</name>
<accession>A0A327SGW9</accession>
<protein>
    <submittedName>
        <fullName evidence="2">Thioesterase domain-containing protein</fullName>
    </submittedName>
</protein>
<sequence>MPAIDLIKVLDLLTRYGKQGIRISLSANELLIKYPKNNPVTDEIIEELKANKEHLLEYFRYYDSEFRFMDDAVQPPESFAGLSGLKEPEKVLNSHLLLLNQPKKEVPVFMLPGSGGKSGAYQELANCLNDQYSIYGLEMMGTQKGETPLKSVPEIASLNIQWIKSLQPQGPYRFIAHSFSAYVVFEMTQQLEREGDAIEFIVVLDQQIKALSGLCDAPDEVNDVDVVMGLASDYFASFKILSPPYPDWANHLKAQLETIPLHRMMSFISETIIEHLPHTAKIVEYVARLVNIRVYNDTMEYYPKGTINTAVIVFKAMDNEEKNPDEFLGWDLFSPTVEVYEVPGTHHNLVDGDNAVEIGRILKTRIDLAENAILSTNQTKA</sequence>
<dbReference type="Proteomes" id="UP000249754">
    <property type="component" value="Unassembled WGS sequence"/>
</dbReference>
<feature type="domain" description="Thioesterase" evidence="1">
    <location>
        <begin position="107"/>
        <end position="209"/>
    </location>
</feature>
<evidence type="ECO:0000259" key="1">
    <source>
        <dbReference type="Pfam" id="PF00975"/>
    </source>
</evidence>
<dbReference type="SUPFAM" id="SSF53474">
    <property type="entry name" value="alpha/beta-Hydrolases"/>
    <property type="match status" value="1"/>
</dbReference>
<evidence type="ECO:0000313" key="2">
    <source>
        <dbReference type="EMBL" id="RAJ26903.1"/>
    </source>
</evidence>
<dbReference type="EMBL" id="QLLR01000022">
    <property type="protein sequence ID" value="RAJ26903.1"/>
    <property type="molecule type" value="Genomic_DNA"/>
</dbReference>
<dbReference type="RefSeq" id="WP_170132718.1">
    <property type="nucleotide sequence ID" value="NZ_QLLR01000022.1"/>
</dbReference>
<dbReference type="Gene3D" id="1.10.10.1830">
    <property type="entry name" value="Non-ribosomal peptide synthase, adenylation domain"/>
    <property type="match status" value="1"/>
</dbReference>